<dbReference type="EMBL" id="CAFABI010000172">
    <property type="protein sequence ID" value="CAB4833183.1"/>
    <property type="molecule type" value="Genomic_DNA"/>
</dbReference>
<name>A0A6J7AK25_9ZZZZ</name>
<organism evidence="1">
    <name type="scientific">freshwater metagenome</name>
    <dbReference type="NCBI Taxonomy" id="449393"/>
    <lineage>
        <taxon>unclassified sequences</taxon>
        <taxon>metagenomes</taxon>
        <taxon>ecological metagenomes</taxon>
    </lineage>
</organism>
<sequence length="57" mass="5941">MCPEVPLVNQITFTRSRAAHVTNGSSASANTLQAGDKVASADFHFAATTRTSESLSS</sequence>
<proteinExistence type="predicted"/>
<dbReference type="AlphaFoldDB" id="A0A6J7AK25"/>
<protein>
    <submittedName>
        <fullName evidence="1">Unannotated protein</fullName>
    </submittedName>
</protein>
<accession>A0A6J7AK25</accession>
<gene>
    <name evidence="1" type="ORF">UFOPK3197_01170</name>
</gene>
<reference evidence="1" key="1">
    <citation type="submission" date="2020-05" db="EMBL/GenBank/DDBJ databases">
        <authorList>
            <person name="Chiriac C."/>
            <person name="Salcher M."/>
            <person name="Ghai R."/>
            <person name="Kavagutti S V."/>
        </authorList>
    </citation>
    <scope>NUCLEOTIDE SEQUENCE</scope>
</reference>
<evidence type="ECO:0000313" key="1">
    <source>
        <dbReference type="EMBL" id="CAB4833183.1"/>
    </source>
</evidence>